<comment type="caution">
    <text evidence="3">The sequence shown here is derived from an EMBL/GenBank/DDBJ whole genome shotgun (WGS) entry which is preliminary data.</text>
</comment>
<feature type="domain" description="HPt" evidence="2">
    <location>
        <begin position="25"/>
        <end position="124"/>
    </location>
</feature>
<evidence type="ECO:0000256" key="1">
    <source>
        <dbReference type="PROSITE-ProRule" id="PRU00110"/>
    </source>
</evidence>
<protein>
    <recommendedName>
        <fullName evidence="2">HPt domain-containing protein</fullName>
    </recommendedName>
</protein>
<comment type="caution">
    <text evidence="1">Lacks conserved residue(s) required for the propagation of feature annotation.</text>
</comment>
<sequence>MPDFGDHVDMHKFQAVLDMDGEGEDREFSRTVVEEYFRQFEVAIDEIDAAIGSQDLHSLASLGSTLGGSSRSLGFTKIADGCSLVEENGIVSGRKVNADGGDTGVRLGKIQQAVLQMKPDFEEAKRLVLDFYKNG</sequence>
<dbReference type="InterPro" id="IPR008207">
    <property type="entry name" value="Sig_transdc_His_kin_Hpt_dom"/>
</dbReference>
<organism evidence="3 4">
    <name type="scientific">Immersiella caudata</name>
    <dbReference type="NCBI Taxonomy" id="314043"/>
    <lineage>
        <taxon>Eukaryota</taxon>
        <taxon>Fungi</taxon>
        <taxon>Dikarya</taxon>
        <taxon>Ascomycota</taxon>
        <taxon>Pezizomycotina</taxon>
        <taxon>Sordariomycetes</taxon>
        <taxon>Sordariomycetidae</taxon>
        <taxon>Sordariales</taxon>
        <taxon>Lasiosphaeriaceae</taxon>
        <taxon>Immersiella</taxon>
    </lineage>
</organism>
<name>A0AA39WW73_9PEZI</name>
<dbReference type="PROSITE" id="PS50894">
    <property type="entry name" value="HPT"/>
    <property type="match status" value="1"/>
</dbReference>
<keyword evidence="4" id="KW-1185">Reference proteome</keyword>
<evidence type="ECO:0000313" key="4">
    <source>
        <dbReference type="Proteomes" id="UP001175000"/>
    </source>
</evidence>
<evidence type="ECO:0000259" key="2">
    <source>
        <dbReference type="PROSITE" id="PS50894"/>
    </source>
</evidence>
<dbReference type="EMBL" id="JAULSU010000003">
    <property type="protein sequence ID" value="KAK0622768.1"/>
    <property type="molecule type" value="Genomic_DNA"/>
</dbReference>
<dbReference type="InterPro" id="IPR036641">
    <property type="entry name" value="HPT_dom_sf"/>
</dbReference>
<gene>
    <name evidence="3" type="ORF">B0T14DRAFT_514442</name>
</gene>
<dbReference type="Gene3D" id="1.20.120.160">
    <property type="entry name" value="HPT domain"/>
    <property type="match status" value="1"/>
</dbReference>
<evidence type="ECO:0000313" key="3">
    <source>
        <dbReference type="EMBL" id="KAK0622768.1"/>
    </source>
</evidence>
<dbReference type="Pfam" id="PF01627">
    <property type="entry name" value="Hpt"/>
    <property type="match status" value="1"/>
</dbReference>
<proteinExistence type="predicted"/>
<accession>A0AA39WW73</accession>
<dbReference type="SUPFAM" id="SSF47226">
    <property type="entry name" value="Histidine-containing phosphotransfer domain, HPT domain"/>
    <property type="match status" value="1"/>
</dbReference>
<reference evidence="3" key="1">
    <citation type="submission" date="2023-06" db="EMBL/GenBank/DDBJ databases">
        <title>Genome-scale phylogeny and comparative genomics of the fungal order Sordariales.</title>
        <authorList>
            <consortium name="Lawrence Berkeley National Laboratory"/>
            <person name="Hensen N."/>
            <person name="Bonometti L."/>
            <person name="Westerberg I."/>
            <person name="Brannstrom I.O."/>
            <person name="Guillou S."/>
            <person name="Cros-Aarteil S."/>
            <person name="Calhoun S."/>
            <person name="Haridas S."/>
            <person name="Kuo A."/>
            <person name="Mondo S."/>
            <person name="Pangilinan J."/>
            <person name="Riley R."/>
            <person name="Labutti K."/>
            <person name="Andreopoulos B."/>
            <person name="Lipzen A."/>
            <person name="Chen C."/>
            <person name="Yanf M."/>
            <person name="Daum C."/>
            <person name="Ng V."/>
            <person name="Clum A."/>
            <person name="Steindorff A."/>
            <person name="Ohm R."/>
            <person name="Martin F."/>
            <person name="Silar P."/>
            <person name="Natvig D."/>
            <person name="Lalanne C."/>
            <person name="Gautier V."/>
            <person name="Ament-Velasquez S.L."/>
            <person name="Kruys A."/>
            <person name="Hutchinson M.I."/>
            <person name="Powell A.J."/>
            <person name="Barry K."/>
            <person name="Miller A.N."/>
            <person name="Grigoriev I.V."/>
            <person name="Debuchy R."/>
            <person name="Gladieux P."/>
            <person name="Thoren M.H."/>
            <person name="Johannesson H."/>
        </authorList>
    </citation>
    <scope>NUCLEOTIDE SEQUENCE</scope>
    <source>
        <strain evidence="3">CBS 606.72</strain>
    </source>
</reference>
<dbReference type="AlphaFoldDB" id="A0AA39WW73"/>
<dbReference type="Proteomes" id="UP001175000">
    <property type="component" value="Unassembled WGS sequence"/>
</dbReference>
<dbReference type="GO" id="GO:0000160">
    <property type="term" value="P:phosphorelay signal transduction system"/>
    <property type="evidence" value="ECO:0007669"/>
    <property type="project" value="InterPro"/>
</dbReference>